<evidence type="ECO:0000259" key="2">
    <source>
        <dbReference type="Pfam" id="PF24497"/>
    </source>
</evidence>
<feature type="non-terminal residue" evidence="3">
    <location>
        <position position="148"/>
    </location>
</feature>
<keyword evidence="4" id="KW-1185">Reference proteome</keyword>
<feature type="compositionally biased region" description="Polar residues" evidence="1">
    <location>
        <begin position="1"/>
        <end position="18"/>
    </location>
</feature>
<protein>
    <submittedName>
        <fullName evidence="3">Serine/threonine kinase family protein</fullName>
    </submittedName>
</protein>
<dbReference type="AlphaFoldDB" id="A0A392NT67"/>
<comment type="caution">
    <text evidence="3">The sequence shown here is derived from an EMBL/GenBank/DDBJ whole genome shotgun (WGS) entry which is preliminary data.</text>
</comment>
<keyword evidence="3" id="KW-0418">Kinase</keyword>
<dbReference type="Pfam" id="PF24497">
    <property type="entry name" value="MIT_ATG1"/>
    <property type="match status" value="1"/>
</dbReference>
<keyword evidence="3" id="KW-0808">Transferase</keyword>
<evidence type="ECO:0000256" key="1">
    <source>
        <dbReference type="SAM" id="MobiDB-lite"/>
    </source>
</evidence>
<dbReference type="EMBL" id="LXQA010051006">
    <property type="protein sequence ID" value="MCI03037.1"/>
    <property type="molecule type" value="Genomic_DNA"/>
</dbReference>
<dbReference type="Proteomes" id="UP000265520">
    <property type="component" value="Unassembled WGS sequence"/>
</dbReference>
<evidence type="ECO:0000313" key="3">
    <source>
        <dbReference type="EMBL" id="MCI03037.1"/>
    </source>
</evidence>
<evidence type="ECO:0000313" key="4">
    <source>
        <dbReference type="Proteomes" id="UP000265520"/>
    </source>
</evidence>
<accession>A0A392NT67</accession>
<organism evidence="3 4">
    <name type="scientific">Trifolium medium</name>
    <dbReference type="NCBI Taxonomy" id="97028"/>
    <lineage>
        <taxon>Eukaryota</taxon>
        <taxon>Viridiplantae</taxon>
        <taxon>Streptophyta</taxon>
        <taxon>Embryophyta</taxon>
        <taxon>Tracheophyta</taxon>
        <taxon>Spermatophyta</taxon>
        <taxon>Magnoliopsida</taxon>
        <taxon>eudicotyledons</taxon>
        <taxon>Gunneridae</taxon>
        <taxon>Pentapetalae</taxon>
        <taxon>rosids</taxon>
        <taxon>fabids</taxon>
        <taxon>Fabales</taxon>
        <taxon>Fabaceae</taxon>
        <taxon>Papilionoideae</taxon>
        <taxon>50 kb inversion clade</taxon>
        <taxon>NPAAA clade</taxon>
        <taxon>Hologalegina</taxon>
        <taxon>IRL clade</taxon>
        <taxon>Trifolieae</taxon>
        <taxon>Trifolium</taxon>
    </lineage>
</organism>
<feature type="domain" description="ATG1a/b/c MIT" evidence="2">
    <location>
        <begin position="56"/>
        <end position="126"/>
    </location>
</feature>
<dbReference type="GO" id="GO:0016301">
    <property type="term" value="F:kinase activity"/>
    <property type="evidence" value="ECO:0007669"/>
    <property type="project" value="UniProtKB-KW"/>
</dbReference>
<proteinExistence type="predicted"/>
<reference evidence="3 4" key="1">
    <citation type="journal article" date="2018" name="Front. Plant Sci.">
        <title>Red Clover (Trifolium pratense) and Zigzag Clover (T. medium) - A Picture of Genomic Similarities and Differences.</title>
        <authorList>
            <person name="Dluhosova J."/>
            <person name="Istvanek J."/>
            <person name="Nedelnik J."/>
            <person name="Repkova J."/>
        </authorList>
    </citation>
    <scope>NUCLEOTIDE SEQUENCE [LARGE SCALE GENOMIC DNA]</scope>
    <source>
        <strain evidence="4">cv. 10/8</strain>
        <tissue evidence="3">Leaf</tissue>
    </source>
</reference>
<dbReference type="InterPro" id="IPR056281">
    <property type="entry name" value="MIT_ATG1a/b/c"/>
</dbReference>
<sequence length="148" mass="16477">MQENPSSGVSISPSNRTSLEIRKQTKDLPSSSTAGLDNFKSNELEEFVASFEFATLKKEKEFSLLHPSNRLELLHRYVQALGELSQEKYNKGLYLESLAVELVVLAIWKKALDICSTWLDPISEGAVEMPDAMEIIFQEALLIGTNGA</sequence>
<feature type="region of interest" description="Disordered" evidence="1">
    <location>
        <begin position="1"/>
        <end position="35"/>
    </location>
</feature>
<name>A0A392NT67_9FABA</name>